<dbReference type="InterPro" id="IPR050230">
    <property type="entry name" value="CALM/Myosin/TropC-like"/>
</dbReference>
<accession>A0A6P4ZBV5</accession>
<dbReference type="Proteomes" id="UP000515135">
    <property type="component" value="Unplaced"/>
</dbReference>
<dbReference type="SUPFAM" id="SSF47473">
    <property type="entry name" value="EF-hand"/>
    <property type="match status" value="1"/>
</dbReference>
<dbReference type="FunFam" id="1.10.238.10:FF:000527">
    <property type="entry name" value="Calmodulin-3"/>
    <property type="match status" value="1"/>
</dbReference>
<dbReference type="SMART" id="SM00054">
    <property type="entry name" value="EFh"/>
    <property type="match status" value="4"/>
</dbReference>
<evidence type="ECO:0000256" key="3">
    <source>
        <dbReference type="ARBA" id="ARBA00022837"/>
    </source>
</evidence>
<name>A0A6P4ZBV5_BRABE</name>
<dbReference type="InterPro" id="IPR011992">
    <property type="entry name" value="EF-hand-dom_pair"/>
</dbReference>
<reference evidence="6 7" key="1">
    <citation type="submission" date="2025-04" db="UniProtKB">
        <authorList>
            <consortium name="RefSeq"/>
        </authorList>
    </citation>
    <scope>IDENTIFICATION</scope>
    <source>
        <tissue evidence="6 7">Gonad</tissue>
    </source>
</reference>
<keyword evidence="2" id="KW-0677">Repeat</keyword>
<dbReference type="PANTHER" id="PTHR23048:SF0">
    <property type="entry name" value="CALMODULIN LIKE 3"/>
    <property type="match status" value="1"/>
</dbReference>
<gene>
    <name evidence="6 7" type="primary">LOC109475229</name>
</gene>
<evidence type="ECO:0000256" key="1">
    <source>
        <dbReference type="ARBA" id="ARBA00009763"/>
    </source>
</evidence>
<organism evidence="5 7">
    <name type="scientific">Branchiostoma belcheri</name>
    <name type="common">Amphioxus</name>
    <dbReference type="NCBI Taxonomy" id="7741"/>
    <lineage>
        <taxon>Eukaryota</taxon>
        <taxon>Metazoa</taxon>
        <taxon>Chordata</taxon>
        <taxon>Cephalochordata</taxon>
        <taxon>Leptocardii</taxon>
        <taxon>Amphioxiformes</taxon>
        <taxon>Branchiostomatidae</taxon>
        <taxon>Branchiostoma</taxon>
    </lineage>
</organism>
<sequence length="143" mass="16611">MATQLTTEKIAEFQKIFQSIANDKKIISPKELRAWIESMGQDPTDEDLKEMIDDADLNKTGYINFFEFLVLMDRIMTTQREVRLRKMFDELDRDEDGYIKASDLIEVMTELSMEEAHEMIREANPNGNGKVSYSDFQKIMGPS</sequence>
<dbReference type="PROSITE" id="PS50222">
    <property type="entry name" value="EF_HAND_2"/>
    <property type="match status" value="4"/>
</dbReference>
<dbReference type="OrthoDB" id="5376590at2759"/>
<evidence type="ECO:0000313" key="6">
    <source>
        <dbReference type="RefSeq" id="XP_019631388.1"/>
    </source>
</evidence>
<dbReference type="Gene3D" id="1.10.238.10">
    <property type="entry name" value="EF-hand"/>
    <property type="match status" value="1"/>
</dbReference>
<dbReference type="PANTHER" id="PTHR23048">
    <property type="entry name" value="MYOSIN LIGHT CHAIN 1, 3"/>
    <property type="match status" value="1"/>
</dbReference>
<dbReference type="InterPro" id="IPR018247">
    <property type="entry name" value="EF_Hand_1_Ca_BS"/>
</dbReference>
<dbReference type="GO" id="GO:0016460">
    <property type="term" value="C:myosin II complex"/>
    <property type="evidence" value="ECO:0007669"/>
    <property type="project" value="TreeGrafter"/>
</dbReference>
<evidence type="ECO:0000313" key="7">
    <source>
        <dbReference type="RefSeq" id="XP_019631389.1"/>
    </source>
</evidence>
<feature type="domain" description="EF-hand" evidence="4">
    <location>
        <begin position="115"/>
        <end position="143"/>
    </location>
</feature>
<feature type="domain" description="EF-hand" evidence="4">
    <location>
        <begin position="43"/>
        <end position="78"/>
    </location>
</feature>
<dbReference type="AlphaFoldDB" id="A0A6P4ZBV5"/>
<protein>
    <submittedName>
        <fullName evidence="6 7">Calmodulin-2-like</fullName>
    </submittedName>
</protein>
<dbReference type="CDD" id="cd00051">
    <property type="entry name" value="EFh"/>
    <property type="match status" value="2"/>
</dbReference>
<evidence type="ECO:0000313" key="5">
    <source>
        <dbReference type="Proteomes" id="UP000515135"/>
    </source>
</evidence>
<keyword evidence="5" id="KW-1185">Reference proteome</keyword>
<comment type="similarity">
    <text evidence="1">Belongs to the calmodulin family.</text>
</comment>
<dbReference type="GeneID" id="109475229"/>
<keyword evidence="3" id="KW-0106">Calcium</keyword>
<proteinExistence type="inferred from homology"/>
<dbReference type="GO" id="GO:0005509">
    <property type="term" value="F:calcium ion binding"/>
    <property type="evidence" value="ECO:0007669"/>
    <property type="project" value="InterPro"/>
</dbReference>
<dbReference type="PROSITE" id="PS00018">
    <property type="entry name" value="EF_HAND_1"/>
    <property type="match status" value="1"/>
</dbReference>
<dbReference type="KEGG" id="bbel:109475229"/>
<dbReference type="RefSeq" id="XP_019631389.1">
    <property type="nucleotide sequence ID" value="XM_019775830.1"/>
</dbReference>
<evidence type="ECO:0000256" key="2">
    <source>
        <dbReference type="ARBA" id="ARBA00022737"/>
    </source>
</evidence>
<feature type="domain" description="EF-hand" evidence="4">
    <location>
        <begin position="79"/>
        <end position="114"/>
    </location>
</feature>
<dbReference type="InterPro" id="IPR002048">
    <property type="entry name" value="EF_hand_dom"/>
</dbReference>
<feature type="domain" description="EF-hand" evidence="4">
    <location>
        <begin position="8"/>
        <end position="42"/>
    </location>
</feature>
<dbReference type="RefSeq" id="XP_019631388.1">
    <property type="nucleotide sequence ID" value="XM_019775829.1"/>
</dbReference>
<dbReference type="Pfam" id="PF13499">
    <property type="entry name" value="EF-hand_7"/>
    <property type="match status" value="2"/>
</dbReference>
<evidence type="ECO:0000259" key="4">
    <source>
        <dbReference type="PROSITE" id="PS50222"/>
    </source>
</evidence>